<keyword evidence="9" id="KW-0472">Membrane</keyword>
<dbReference type="InterPro" id="IPR050298">
    <property type="entry name" value="Gram-neg_bact_OMP"/>
</dbReference>
<evidence type="ECO:0000313" key="14">
    <source>
        <dbReference type="Proteomes" id="UP000265955"/>
    </source>
</evidence>
<dbReference type="PANTHER" id="PTHR34501:SF9">
    <property type="entry name" value="MAJOR OUTER MEMBRANE PROTEIN P.IA"/>
    <property type="match status" value="1"/>
</dbReference>
<sequence length="329" mass="33953">MKKSLLAFAVLSTLTGVSAAQSAVTVYGLMDLGLVHESGGPGGSALKMESGVTAGSRLGFKGNEDLGGGLSAHFQIESGIAADVGGLNQGGLMYGRQAYVGLKGSFGTINLGRQYNPLTNILGTIDPFGEGHEGAATNIVGYASRMNNTIYYTSPSFGGMTADVAYGLGETPGNSSANRQLGLALTYVGGPIYASVLHHRINDATGNNPNKITLIGGTYNFGFATGALSYNVNKDNAGIDSNDTLVGVTIPFGASAVMASYIRHNDKSPLNRDADQFAVGYTYNLSKRTMLYGSYGSINNKNGATFTVGNAIEAGTGDRGLAIGVAHRF</sequence>
<dbReference type="PRINTS" id="PR00182">
    <property type="entry name" value="ECOLNEIPORIN"/>
</dbReference>
<feature type="domain" description="Porin" evidence="12">
    <location>
        <begin position="7"/>
        <end position="302"/>
    </location>
</feature>
<dbReference type="OrthoDB" id="5289162at2"/>
<keyword evidence="5" id="KW-0812">Transmembrane</keyword>
<keyword evidence="8" id="KW-0626">Porin</keyword>
<dbReference type="GO" id="GO:0009279">
    <property type="term" value="C:cell outer membrane"/>
    <property type="evidence" value="ECO:0007669"/>
    <property type="project" value="UniProtKB-SubCell"/>
</dbReference>
<evidence type="ECO:0000256" key="7">
    <source>
        <dbReference type="ARBA" id="ARBA00023065"/>
    </source>
</evidence>
<evidence type="ECO:0000256" key="2">
    <source>
        <dbReference type="ARBA" id="ARBA00011233"/>
    </source>
</evidence>
<dbReference type="PRINTS" id="PR00184">
    <property type="entry name" value="NEISSPPORIN"/>
</dbReference>
<protein>
    <submittedName>
        <fullName evidence="13">Porin</fullName>
    </submittedName>
</protein>
<dbReference type="InterPro" id="IPR001702">
    <property type="entry name" value="Porin_Gram-ve"/>
</dbReference>
<dbReference type="InterPro" id="IPR023614">
    <property type="entry name" value="Porin_dom_sf"/>
</dbReference>
<dbReference type="InterPro" id="IPR033900">
    <property type="entry name" value="Gram_neg_porin_domain"/>
</dbReference>
<dbReference type="Gene3D" id="2.40.160.10">
    <property type="entry name" value="Porin"/>
    <property type="match status" value="1"/>
</dbReference>
<keyword evidence="3" id="KW-0813">Transport</keyword>
<dbReference type="GO" id="GO:0046930">
    <property type="term" value="C:pore complex"/>
    <property type="evidence" value="ECO:0007669"/>
    <property type="project" value="UniProtKB-KW"/>
</dbReference>
<evidence type="ECO:0000256" key="8">
    <source>
        <dbReference type="ARBA" id="ARBA00023114"/>
    </source>
</evidence>
<evidence type="ECO:0000256" key="1">
    <source>
        <dbReference type="ARBA" id="ARBA00004571"/>
    </source>
</evidence>
<dbReference type="Proteomes" id="UP000265955">
    <property type="component" value="Unassembled WGS sequence"/>
</dbReference>
<keyword evidence="7" id="KW-0406">Ion transport</keyword>
<keyword evidence="14" id="KW-1185">Reference proteome</keyword>
<evidence type="ECO:0000259" key="12">
    <source>
        <dbReference type="Pfam" id="PF13609"/>
    </source>
</evidence>
<reference evidence="14" key="1">
    <citation type="submission" date="2018-09" db="EMBL/GenBank/DDBJ databases">
        <authorList>
            <person name="Zhu H."/>
        </authorList>
    </citation>
    <scope>NUCLEOTIDE SEQUENCE [LARGE SCALE GENOMIC DNA]</scope>
    <source>
        <strain evidence="14">K1R23-30</strain>
    </source>
</reference>
<comment type="subunit">
    <text evidence="2">Homotrimer.</text>
</comment>
<evidence type="ECO:0000256" key="3">
    <source>
        <dbReference type="ARBA" id="ARBA00022448"/>
    </source>
</evidence>
<evidence type="ECO:0000256" key="4">
    <source>
        <dbReference type="ARBA" id="ARBA00022452"/>
    </source>
</evidence>
<evidence type="ECO:0000256" key="9">
    <source>
        <dbReference type="ARBA" id="ARBA00023136"/>
    </source>
</evidence>
<dbReference type="PANTHER" id="PTHR34501">
    <property type="entry name" value="PROTEIN YDDL-RELATED"/>
    <property type="match status" value="1"/>
</dbReference>
<dbReference type="AlphaFoldDB" id="A0A3A3FLJ2"/>
<dbReference type="CDD" id="cd00342">
    <property type="entry name" value="gram_neg_porins"/>
    <property type="match status" value="1"/>
</dbReference>
<accession>A0A3A3FLJ2</accession>
<evidence type="ECO:0000256" key="10">
    <source>
        <dbReference type="ARBA" id="ARBA00023237"/>
    </source>
</evidence>
<dbReference type="Pfam" id="PF13609">
    <property type="entry name" value="Porin_4"/>
    <property type="match status" value="1"/>
</dbReference>
<comment type="caution">
    <text evidence="13">The sequence shown here is derived from an EMBL/GenBank/DDBJ whole genome shotgun (WGS) entry which is preliminary data.</text>
</comment>
<feature type="signal peptide" evidence="11">
    <location>
        <begin position="1"/>
        <end position="19"/>
    </location>
</feature>
<comment type="subcellular location">
    <subcellularLocation>
        <location evidence="1">Cell outer membrane</location>
        <topology evidence="1">Multi-pass membrane protein</topology>
    </subcellularLocation>
</comment>
<evidence type="ECO:0000256" key="11">
    <source>
        <dbReference type="SAM" id="SignalP"/>
    </source>
</evidence>
<dbReference type="RefSeq" id="WP_119772287.1">
    <property type="nucleotide sequence ID" value="NZ_QYUO01000003.1"/>
</dbReference>
<keyword evidence="10" id="KW-0998">Cell outer membrane</keyword>
<keyword evidence="6 11" id="KW-0732">Signal</keyword>
<proteinExistence type="predicted"/>
<keyword evidence="4" id="KW-1134">Transmembrane beta strand</keyword>
<feature type="chain" id="PRO_5017461189" evidence="11">
    <location>
        <begin position="20"/>
        <end position="329"/>
    </location>
</feature>
<name>A0A3A3FLJ2_9BURK</name>
<dbReference type="InterPro" id="IPR002299">
    <property type="entry name" value="Porin_Neis"/>
</dbReference>
<dbReference type="SUPFAM" id="SSF56935">
    <property type="entry name" value="Porins"/>
    <property type="match status" value="1"/>
</dbReference>
<evidence type="ECO:0000313" key="13">
    <source>
        <dbReference type="EMBL" id="RJF92402.1"/>
    </source>
</evidence>
<dbReference type="GO" id="GO:0034220">
    <property type="term" value="P:monoatomic ion transmembrane transport"/>
    <property type="evidence" value="ECO:0007669"/>
    <property type="project" value="InterPro"/>
</dbReference>
<evidence type="ECO:0000256" key="5">
    <source>
        <dbReference type="ARBA" id="ARBA00022692"/>
    </source>
</evidence>
<evidence type="ECO:0000256" key="6">
    <source>
        <dbReference type="ARBA" id="ARBA00022729"/>
    </source>
</evidence>
<organism evidence="13 14">
    <name type="scientific">Noviherbaspirillum saxi</name>
    <dbReference type="NCBI Taxonomy" id="2320863"/>
    <lineage>
        <taxon>Bacteria</taxon>
        <taxon>Pseudomonadati</taxon>
        <taxon>Pseudomonadota</taxon>
        <taxon>Betaproteobacteria</taxon>
        <taxon>Burkholderiales</taxon>
        <taxon>Oxalobacteraceae</taxon>
        <taxon>Noviherbaspirillum</taxon>
    </lineage>
</organism>
<dbReference type="GO" id="GO:0015288">
    <property type="term" value="F:porin activity"/>
    <property type="evidence" value="ECO:0007669"/>
    <property type="project" value="UniProtKB-KW"/>
</dbReference>
<dbReference type="EMBL" id="QYUO01000003">
    <property type="protein sequence ID" value="RJF92402.1"/>
    <property type="molecule type" value="Genomic_DNA"/>
</dbReference>
<gene>
    <name evidence="13" type="ORF">D3871_27685</name>
</gene>